<accession>A0ACB5TA98</accession>
<protein>
    <submittedName>
        <fullName evidence="1">Unnamed protein product</fullName>
    </submittedName>
</protein>
<dbReference type="EMBL" id="BSXS01005599">
    <property type="protein sequence ID" value="GME84585.1"/>
    <property type="molecule type" value="Genomic_DNA"/>
</dbReference>
<keyword evidence="2" id="KW-1185">Reference proteome</keyword>
<comment type="caution">
    <text evidence="1">The sequence shown here is derived from an EMBL/GenBank/DDBJ whole genome shotgun (WGS) entry which is preliminary data.</text>
</comment>
<reference evidence="1" key="1">
    <citation type="submission" date="2023-04" db="EMBL/GenBank/DDBJ databases">
        <title>Ambrosiozyma monospora NBRC 10751.</title>
        <authorList>
            <person name="Ichikawa N."/>
            <person name="Sato H."/>
            <person name="Tonouchi N."/>
        </authorList>
    </citation>
    <scope>NUCLEOTIDE SEQUENCE</scope>
    <source>
        <strain evidence="1">NBRC 10751</strain>
    </source>
</reference>
<sequence length="217" mass="25315">MARKKHFYGRSEANTKNSAEESSVSTIPAESNASQNLQNSNNSEKINTEPSLLSEVEHEKNKRKRKLKETLIQQHKDKLSRQKKKRLDKYIEHQNQREEKQILFRKLQETKIDTSILKSTKLIGSGNKITKREQFLQALEQERQGKGDERTRDILYEKREVKKWDESDEEMTPTDNNSKKNDNANQVEENEFKSTSKVSSGFIDYRPTQGLTTKEAL</sequence>
<evidence type="ECO:0000313" key="2">
    <source>
        <dbReference type="Proteomes" id="UP001165064"/>
    </source>
</evidence>
<gene>
    <name evidence="1" type="ORF">Amon02_000694500</name>
</gene>
<evidence type="ECO:0000313" key="1">
    <source>
        <dbReference type="EMBL" id="GME84585.1"/>
    </source>
</evidence>
<name>A0ACB5TA98_AMBMO</name>
<dbReference type="Proteomes" id="UP001165064">
    <property type="component" value="Unassembled WGS sequence"/>
</dbReference>
<organism evidence="1 2">
    <name type="scientific">Ambrosiozyma monospora</name>
    <name type="common">Yeast</name>
    <name type="synonym">Endomycopsis monosporus</name>
    <dbReference type="NCBI Taxonomy" id="43982"/>
    <lineage>
        <taxon>Eukaryota</taxon>
        <taxon>Fungi</taxon>
        <taxon>Dikarya</taxon>
        <taxon>Ascomycota</taxon>
        <taxon>Saccharomycotina</taxon>
        <taxon>Pichiomycetes</taxon>
        <taxon>Pichiales</taxon>
        <taxon>Pichiaceae</taxon>
        <taxon>Ambrosiozyma</taxon>
    </lineage>
</organism>
<proteinExistence type="predicted"/>